<accession>A0ABP1Q4R7</accession>
<evidence type="ECO:0000256" key="2">
    <source>
        <dbReference type="ARBA" id="ARBA00022692"/>
    </source>
</evidence>
<keyword evidence="2 8" id="KW-0812">Transmembrane</keyword>
<name>A0ABP1Q4R7_9HEXA</name>
<dbReference type="Pfam" id="PF00057">
    <property type="entry name" value="Ldl_recept_a"/>
    <property type="match status" value="2"/>
</dbReference>
<protein>
    <submittedName>
        <fullName evidence="9">Uncharacterized protein</fullName>
    </submittedName>
</protein>
<proteinExistence type="predicted"/>
<evidence type="ECO:0000313" key="9">
    <source>
        <dbReference type="EMBL" id="CAL8088729.1"/>
    </source>
</evidence>
<evidence type="ECO:0000256" key="7">
    <source>
        <dbReference type="PROSITE-ProRule" id="PRU00124"/>
    </source>
</evidence>
<keyword evidence="3" id="KW-0677">Repeat</keyword>
<comment type="caution">
    <text evidence="9">The sequence shown here is derived from an EMBL/GenBank/DDBJ whole genome shotgun (WGS) entry which is preliminary data.</text>
</comment>
<dbReference type="Proteomes" id="UP001642540">
    <property type="component" value="Unassembled WGS sequence"/>
</dbReference>
<sequence length="139" mass="15552">MDNSSLRYFLVILWAILVLETLLITAEWNKIESPCLCQEFRCKDGTFCLDKSKVCNGVRDCIGGEDERGYNGTGKCVRKRAECGKDEFKCKFGDCIKLEKVCDGQIDCWGAVDEAIDFCTWVHGNETSADTDDGTPKSI</sequence>
<dbReference type="SMART" id="SM00192">
    <property type="entry name" value="LDLa"/>
    <property type="match status" value="2"/>
</dbReference>
<feature type="transmembrane region" description="Helical" evidence="8">
    <location>
        <begin position="6"/>
        <end position="24"/>
    </location>
</feature>
<dbReference type="PROSITE" id="PS50068">
    <property type="entry name" value="LDLRA_2"/>
    <property type="match status" value="2"/>
</dbReference>
<keyword evidence="4 8" id="KW-1133">Transmembrane helix</keyword>
<dbReference type="CDD" id="cd00112">
    <property type="entry name" value="LDLa"/>
    <property type="match status" value="2"/>
</dbReference>
<dbReference type="PANTHER" id="PTHR24270">
    <property type="entry name" value="LOW-DENSITY LIPOPROTEIN RECEPTOR-RELATED"/>
    <property type="match status" value="1"/>
</dbReference>
<reference evidence="9 10" key="1">
    <citation type="submission" date="2024-08" db="EMBL/GenBank/DDBJ databases">
        <authorList>
            <person name="Cucini C."/>
            <person name="Frati F."/>
        </authorList>
    </citation>
    <scope>NUCLEOTIDE SEQUENCE [LARGE SCALE GENOMIC DNA]</scope>
</reference>
<dbReference type="InterPro" id="IPR036055">
    <property type="entry name" value="LDL_receptor-like_sf"/>
</dbReference>
<gene>
    <name evidence="9" type="ORF">ODALV1_LOCUS7145</name>
</gene>
<evidence type="ECO:0000256" key="6">
    <source>
        <dbReference type="ARBA" id="ARBA00023157"/>
    </source>
</evidence>
<evidence type="ECO:0000256" key="8">
    <source>
        <dbReference type="SAM" id="Phobius"/>
    </source>
</evidence>
<dbReference type="InterPro" id="IPR050685">
    <property type="entry name" value="LDLR"/>
</dbReference>
<evidence type="ECO:0000256" key="1">
    <source>
        <dbReference type="ARBA" id="ARBA00004167"/>
    </source>
</evidence>
<keyword evidence="6 7" id="KW-1015">Disulfide bond</keyword>
<dbReference type="InterPro" id="IPR002172">
    <property type="entry name" value="LDrepeatLR_classA_rpt"/>
</dbReference>
<dbReference type="SUPFAM" id="SSF57424">
    <property type="entry name" value="LDL receptor-like module"/>
    <property type="match status" value="2"/>
</dbReference>
<comment type="caution">
    <text evidence="7">Lacks conserved residue(s) required for the propagation of feature annotation.</text>
</comment>
<organism evidence="9 10">
    <name type="scientific">Orchesella dallaii</name>
    <dbReference type="NCBI Taxonomy" id="48710"/>
    <lineage>
        <taxon>Eukaryota</taxon>
        <taxon>Metazoa</taxon>
        <taxon>Ecdysozoa</taxon>
        <taxon>Arthropoda</taxon>
        <taxon>Hexapoda</taxon>
        <taxon>Collembola</taxon>
        <taxon>Entomobryomorpha</taxon>
        <taxon>Entomobryoidea</taxon>
        <taxon>Orchesellidae</taxon>
        <taxon>Orchesellinae</taxon>
        <taxon>Orchesella</taxon>
    </lineage>
</organism>
<feature type="disulfide bond" evidence="7">
    <location>
        <begin position="83"/>
        <end position="95"/>
    </location>
</feature>
<evidence type="ECO:0000313" key="10">
    <source>
        <dbReference type="Proteomes" id="UP001642540"/>
    </source>
</evidence>
<evidence type="ECO:0000256" key="5">
    <source>
        <dbReference type="ARBA" id="ARBA00023136"/>
    </source>
</evidence>
<keyword evidence="10" id="KW-1185">Reference proteome</keyword>
<evidence type="ECO:0000256" key="4">
    <source>
        <dbReference type="ARBA" id="ARBA00022989"/>
    </source>
</evidence>
<dbReference type="EMBL" id="CAXLJM020000023">
    <property type="protein sequence ID" value="CAL8088729.1"/>
    <property type="molecule type" value="Genomic_DNA"/>
</dbReference>
<keyword evidence="5 8" id="KW-0472">Membrane</keyword>
<feature type="disulfide bond" evidence="7">
    <location>
        <begin position="90"/>
        <end position="108"/>
    </location>
</feature>
<evidence type="ECO:0000256" key="3">
    <source>
        <dbReference type="ARBA" id="ARBA00022737"/>
    </source>
</evidence>
<dbReference type="Gene3D" id="4.10.400.10">
    <property type="entry name" value="Low-density Lipoprotein Receptor"/>
    <property type="match status" value="2"/>
</dbReference>
<dbReference type="PRINTS" id="PR00261">
    <property type="entry name" value="LDLRECEPTOR"/>
</dbReference>
<comment type="subcellular location">
    <subcellularLocation>
        <location evidence="1">Membrane</location>
        <topology evidence="1">Single-pass membrane protein</topology>
    </subcellularLocation>
</comment>